<comment type="caution">
    <text evidence="1">The sequence shown here is derived from an EMBL/GenBank/DDBJ whole genome shotgun (WGS) entry which is preliminary data.</text>
</comment>
<dbReference type="EMBL" id="CAJNOJ010000650">
    <property type="protein sequence ID" value="CAF1503668.1"/>
    <property type="molecule type" value="Genomic_DNA"/>
</dbReference>
<accession>A0A815TD37</accession>
<reference evidence="1" key="1">
    <citation type="submission" date="2021-02" db="EMBL/GenBank/DDBJ databases">
        <authorList>
            <person name="Nowell W R."/>
        </authorList>
    </citation>
    <scope>NUCLEOTIDE SEQUENCE</scope>
</reference>
<sequence length="68" mass="7575">MITSLSSTNPEIFTLKGNTSCNGGRNPIETPIYLHQAEYLLRIVSVLSQTFRSITLNKAQRIFESLCG</sequence>
<dbReference type="AlphaFoldDB" id="A0A815TD37"/>
<dbReference type="Proteomes" id="UP000663852">
    <property type="component" value="Unassembled WGS sequence"/>
</dbReference>
<proteinExistence type="predicted"/>
<evidence type="ECO:0000313" key="2">
    <source>
        <dbReference type="Proteomes" id="UP000663852"/>
    </source>
</evidence>
<evidence type="ECO:0000313" key="1">
    <source>
        <dbReference type="EMBL" id="CAF1503668.1"/>
    </source>
</evidence>
<protein>
    <submittedName>
        <fullName evidence="1">Uncharacterized protein</fullName>
    </submittedName>
</protein>
<name>A0A815TD37_ADIRI</name>
<gene>
    <name evidence="1" type="ORF">EDS130_LOCUS42794</name>
</gene>
<organism evidence="1 2">
    <name type="scientific">Adineta ricciae</name>
    <name type="common">Rotifer</name>
    <dbReference type="NCBI Taxonomy" id="249248"/>
    <lineage>
        <taxon>Eukaryota</taxon>
        <taxon>Metazoa</taxon>
        <taxon>Spiralia</taxon>
        <taxon>Gnathifera</taxon>
        <taxon>Rotifera</taxon>
        <taxon>Eurotatoria</taxon>
        <taxon>Bdelloidea</taxon>
        <taxon>Adinetida</taxon>
        <taxon>Adinetidae</taxon>
        <taxon>Adineta</taxon>
    </lineage>
</organism>